<dbReference type="AlphaFoldDB" id="A0A9E6TUD9"/>
<feature type="domain" description="AB hydrolase-1" evidence="1">
    <location>
        <begin position="52"/>
        <end position="151"/>
    </location>
</feature>
<dbReference type="InterPro" id="IPR000073">
    <property type="entry name" value="AB_hydrolase_1"/>
</dbReference>
<dbReference type="RefSeq" id="WP_186679742.1">
    <property type="nucleotide sequence ID" value="NZ_CP077093.1"/>
</dbReference>
<reference evidence="2 3" key="1">
    <citation type="journal article" date="2020" name="Microorganisms">
        <title>Reliable Identification of Environmental Pseudomonas Isolates Using the rpoD Gene.</title>
        <authorList>
            <consortium name="The Broad Institute Genome Sequencing Platform"/>
            <person name="Girard L."/>
            <person name="Lood C."/>
            <person name="Rokni-Zadeh H."/>
            <person name="van Noort V."/>
            <person name="Lavigne R."/>
            <person name="De Mot R."/>
        </authorList>
    </citation>
    <scope>NUCLEOTIDE SEQUENCE [LARGE SCALE GENOMIC DNA]</scope>
    <source>
        <strain evidence="2 3">RW8P3</strain>
    </source>
</reference>
<evidence type="ECO:0000313" key="3">
    <source>
        <dbReference type="Proteomes" id="UP000634530"/>
    </source>
</evidence>
<dbReference type="InterPro" id="IPR050228">
    <property type="entry name" value="Carboxylesterase_BioH"/>
</dbReference>
<sequence length="289" mass="31743">MTQFYRSAGLERLVRERYRAVLSHWPVANQQLHLQTTFGETFVVACGDPAAPPLVLLHGSLSNAAAWMFDAANWSRHFRVYALDMIGEAGGSAAIRPALASDAHARWLGEVLQQLGIDQVALVGASLGGWLAVDFASRHPQRVRQLVLLYPSGIGRQRAFWYKALPLLLLGEWGRRRVRQSVLGPPPPGLSAEAHEVFALMELIGRSLRPRLEKIPILDDAALRRLGMPLLVVAGGQDVLLDSFETMARVAAQVPHAVTRLVAEAPHHVRGQGEVVRAFLCDEDARGNE</sequence>
<dbReference type="Pfam" id="PF00561">
    <property type="entry name" value="Abhydrolase_1"/>
    <property type="match status" value="1"/>
</dbReference>
<dbReference type="Proteomes" id="UP000634530">
    <property type="component" value="Chromosome"/>
</dbReference>
<evidence type="ECO:0000313" key="2">
    <source>
        <dbReference type="EMBL" id="QXI30749.1"/>
    </source>
</evidence>
<dbReference type="InterPro" id="IPR029058">
    <property type="entry name" value="AB_hydrolase_fold"/>
</dbReference>
<keyword evidence="3" id="KW-1185">Reference proteome</keyword>
<dbReference type="EMBL" id="CP077093">
    <property type="protein sequence ID" value="QXI30749.1"/>
    <property type="molecule type" value="Genomic_DNA"/>
</dbReference>
<dbReference type="PANTHER" id="PTHR43194:SF5">
    <property type="entry name" value="PIMELOYL-[ACYL-CARRIER PROTEIN] METHYL ESTER ESTERASE"/>
    <property type="match status" value="1"/>
</dbReference>
<name>A0A9E6TUD9_9PSED</name>
<accession>A0A9E6TUD9</accession>
<reference evidence="2 3" key="2">
    <citation type="journal article" date="2021" name="Microorganisms">
        <title>The Ever-Expanding Pseudomonas Genus: Description of 43 New Species and Partition of the Pseudomonas putida Group.</title>
        <authorList>
            <person name="Girard L."/>
            <person name="Lood C."/>
            <person name="Hofte M."/>
            <person name="Vandamme P."/>
            <person name="Rokni-Zadeh H."/>
            <person name="van Noort V."/>
            <person name="Lavigne R."/>
            <person name="De Mot R."/>
        </authorList>
    </citation>
    <scope>NUCLEOTIDE SEQUENCE [LARGE SCALE GENOMIC DNA]</scope>
    <source>
        <strain evidence="2 3">RW8P3</strain>
    </source>
</reference>
<keyword evidence="2" id="KW-0378">Hydrolase</keyword>
<dbReference type="PRINTS" id="PR00111">
    <property type="entry name" value="ABHYDROLASE"/>
</dbReference>
<dbReference type="KEGG" id="pvw:HU752_012725"/>
<proteinExistence type="predicted"/>
<organism evidence="2 3">
    <name type="scientific">Pseudomonas vanderleydeniana</name>
    <dbReference type="NCBI Taxonomy" id="2745495"/>
    <lineage>
        <taxon>Bacteria</taxon>
        <taxon>Pseudomonadati</taxon>
        <taxon>Pseudomonadota</taxon>
        <taxon>Gammaproteobacteria</taxon>
        <taxon>Pseudomonadales</taxon>
        <taxon>Pseudomonadaceae</taxon>
        <taxon>Pseudomonas</taxon>
    </lineage>
</organism>
<dbReference type="Gene3D" id="3.40.50.1820">
    <property type="entry name" value="alpha/beta hydrolase"/>
    <property type="match status" value="1"/>
</dbReference>
<dbReference type="GO" id="GO:0016787">
    <property type="term" value="F:hydrolase activity"/>
    <property type="evidence" value="ECO:0007669"/>
    <property type="project" value="UniProtKB-KW"/>
</dbReference>
<gene>
    <name evidence="2" type="ORF">HU752_012725</name>
</gene>
<dbReference type="SUPFAM" id="SSF53474">
    <property type="entry name" value="alpha/beta-Hydrolases"/>
    <property type="match status" value="1"/>
</dbReference>
<protein>
    <submittedName>
        <fullName evidence="2">Alpha/beta hydrolase</fullName>
    </submittedName>
</protein>
<evidence type="ECO:0000259" key="1">
    <source>
        <dbReference type="Pfam" id="PF00561"/>
    </source>
</evidence>
<dbReference type="PANTHER" id="PTHR43194">
    <property type="entry name" value="HYDROLASE ALPHA/BETA FOLD FAMILY"/>
    <property type="match status" value="1"/>
</dbReference>